<feature type="compositionally biased region" description="Polar residues" evidence="1">
    <location>
        <begin position="360"/>
        <end position="381"/>
    </location>
</feature>
<organism evidence="3 4">
    <name type="scientific">Mythimna separata</name>
    <name type="common">Oriental armyworm</name>
    <name type="synonym">Pseudaletia separata</name>
    <dbReference type="NCBI Taxonomy" id="271217"/>
    <lineage>
        <taxon>Eukaryota</taxon>
        <taxon>Metazoa</taxon>
        <taxon>Ecdysozoa</taxon>
        <taxon>Arthropoda</taxon>
        <taxon>Hexapoda</taxon>
        <taxon>Insecta</taxon>
        <taxon>Pterygota</taxon>
        <taxon>Neoptera</taxon>
        <taxon>Endopterygota</taxon>
        <taxon>Lepidoptera</taxon>
        <taxon>Glossata</taxon>
        <taxon>Ditrysia</taxon>
        <taxon>Noctuoidea</taxon>
        <taxon>Noctuidae</taxon>
        <taxon>Noctuinae</taxon>
        <taxon>Hadenini</taxon>
        <taxon>Mythimna</taxon>
    </lineage>
</organism>
<feature type="signal peptide" evidence="2">
    <location>
        <begin position="1"/>
        <end position="17"/>
    </location>
</feature>
<feature type="region of interest" description="Disordered" evidence="1">
    <location>
        <begin position="265"/>
        <end position="299"/>
    </location>
</feature>
<dbReference type="AlphaFoldDB" id="A0AAD7Y8J4"/>
<name>A0AAD7Y8J4_MYTSE</name>
<feature type="region of interest" description="Disordered" evidence="1">
    <location>
        <begin position="354"/>
        <end position="382"/>
    </location>
</feature>
<gene>
    <name evidence="3" type="ORF">PYW07_012564</name>
</gene>
<evidence type="ECO:0000256" key="1">
    <source>
        <dbReference type="SAM" id="MobiDB-lite"/>
    </source>
</evidence>
<proteinExistence type="predicted"/>
<evidence type="ECO:0000313" key="4">
    <source>
        <dbReference type="Proteomes" id="UP001231518"/>
    </source>
</evidence>
<keyword evidence="4" id="KW-1185">Reference proteome</keyword>
<evidence type="ECO:0000256" key="2">
    <source>
        <dbReference type="SAM" id="SignalP"/>
    </source>
</evidence>
<evidence type="ECO:0000313" key="3">
    <source>
        <dbReference type="EMBL" id="KAJ8706486.1"/>
    </source>
</evidence>
<protein>
    <submittedName>
        <fullName evidence="3">Uncharacterized protein</fullName>
    </submittedName>
</protein>
<comment type="caution">
    <text evidence="3">The sequence shown here is derived from an EMBL/GenBank/DDBJ whole genome shotgun (WGS) entry which is preliminary data.</text>
</comment>
<reference evidence="3" key="1">
    <citation type="submission" date="2023-03" db="EMBL/GenBank/DDBJ databases">
        <title>Chromosome-level genomes of two armyworms, Mythimna separata and Mythimna loreyi, provide insights into the biosynthesis and reception of sex pheromones.</title>
        <authorList>
            <person name="Zhao H."/>
        </authorList>
    </citation>
    <scope>NUCLEOTIDE SEQUENCE</scope>
    <source>
        <strain evidence="3">BeijingLab</strain>
        <tissue evidence="3">Pupa</tissue>
    </source>
</reference>
<feature type="chain" id="PRO_5042194372" evidence="2">
    <location>
        <begin position="18"/>
        <end position="452"/>
    </location>
</feature>
<sequence>MKLVPFLLIIQIGYTLAKAVESSRSCNDSTENDPRLKRSDEKENFSGEAETNLEDPATRKLFSKPNTNFGNANDFASLPNTLPQKLPLVNNINVPVYIEQVDIGITKITTTETPLEQPIYYKTIDPKYLIVSGLIAPEPNKNTTNVSKTGKNISDFNETKLAENSNFTEVTKDLNIDKANDTQEKEMDINDFVADVTNIRELREHLLDHLLDYFLNIIKEENFIRNDTRNKNDNDGMKIEDKLRNYYDPHHLDMLLVEDDDDYEDSDLDVTYDTEKNDSQEDLLDNGKQHKDTGKENEKNITINSIADISSENLQTKKLNNEENQNISSPVPELFYFNVSEPTTVTSIYVDTDEKENESSKVNTTSNSFDHNDNVTTTEKSTLNDEAEVNKPLNHSDEVGTDRVDFTYDSDAYTISDYSYEDFNGSEEVEVVKNTESPIDIITEDGRRKNEE</sequence>
<feature type="compositionally biased region" description="Basic and acidic residues" evidence="1">
    <location>
        <begin position="32"/>
        <end position="45"/>
    </location>
</feature>
<feature type="region of interest" description="Disordered" evidence="1">
    <location>
        <begin position="23"/>
        <end position="55"/>
    </location>
</feature>
<keyword evidence="2" id="KW-0732">Signal</keyword>
<accession>A0AAD7Y8J4</accession>
<feature type="compositionally biased region" description="Basic and acidic residues" evidence="1">
    <location>
        <begin position="273"/>
        <end position="299"/>
    </location>
</feature>
<dbReference type="Proteomes" id="UP001231518">
    <property type="component" value="Chromosome 30"/>
</dbReference>
<dbReference type="EMBL" id="JARGEI010000028">
    <property type="protein sequence ID" value="KAJ8706486.1"/>
    <property type="molecule type" value="Genomic_DNA"/>
</dbReference>